<gene>
    <name evidence="2" type="ORF">IV454_08860</name>
</gene>
<feature type="compositionally biased region" description="Polar residues" evidence="1">
    <location>
        <begin position="55"/>
        <end position="70"/>
    </location>
</feature>
<evidence type="ECO:0000313" key="3">
    <source>
        <dbReference type="Proteomes" id="UP000662888"/>
    </source>
</evidence>
<dbReference type="RefSeq" id="WP_206091178.1">
    <property type="nucleotide sequence ID" value="NZ_CP065053.1"/>
</dbReference>
<feature type="region of interest" description="Disordered" evidence="1">
    <location>
        <begin position="55"/>
        <end position="74"/>
    </location>
</feature>
<accession>A0AA49AAC5</accession>
<sequence>MTINQQQDRASGEPAQPQASLSATGSARRRFTRTGLGVSGVLMTLASQPGMAANTCASPSGSLSNGLQSSHKPDNPVTCGGNSPGFYKNNPSGWPASPAATSSRTFKDIFPVNANQTALGNLTLMEVFNTNGGGKHAIGGKGPFKSEDIDPHNVASHVLAAYLNILTGRSTVLTEAQLRNIWREYQTTGGGKLGYYAPTAGVKWYGDDIVAYLTTTFHQ</sequence>
<dbReference type="EMBL" id="CP065053">
    <property type="protein sequence ID" value="QPI51590.1"/>
    <property type="molecule type" value="Genomic_DNA"/>
</dbReference>
<evidence type="ECO:0000256" key="1">
    <source>
        <dbReference type="SAM" id="MobiDB-lite"/>
    </source>
</evidence>
<dbReference type="Proteomes" id="UP000662888">
    <property type="component" value="Chromosome"/>
</dbReference>
<name>A0AA49AAC5_9BURK</name>
<organism evidence="2 3">
    <name type="scientific">Massilia antarctica</name>
    <dbReference type="NCBI Taxonomy" id="2765360"/>
    <lineage>
        <taxon>Bacteria</taxon>
        <taxon>Pseudomonadati</taxon>
        <taxon>Pseudomonadota</taxon>
        <taxon>Betaproteobacteria</taxon>
        <taxon>Burkholderiales</taxon>
        <taxon>Oxalobacteraceae</taxon>
        <taxon>Telluria group</taxon>
        <taxon>Massilia</taxon>
    </lineage>
</organism>
<protein>
    <recommendedName>
        <fullName evidence="4">Tat pathway signal protein</fullName>
    </recommendedName>
</protein>
<keyword evidence="3" id="KW-1185">Reference proteome</keyword>
<evidence type="ECO:0008006" key="4">
    <source>
        <dbReference type="Google" id="ProtNLM"/>
    </source>
</evidence>
<feature type="region of interest" description="Disordered" evidence="1">
    <location>
        <begin position="1"/>
        <end position="30"/>
    </location>
</feature>
<reference evidence="2 3" key="1">
    <citation type="submission" date="2020-11" db="EMBL/GenBank/DDBJ databases">
        <authorList>
            <person name="Sun Q."/>
        </authorList>
    </citation>
    <scope>NUCLEOTIDE SEQUENCE [LARGE SCALE GENOMIC DNA]</scope>
    <source>
        <strain evidence="2 3">P8398</strain>
    </source>
</reference>
<evidence type="ECO:0000313" key="2">
    <source>
        <dbReference type="EMBL" id="QPI51590.1"/>
    </source>
</evidence>
<proteinExistence type="predicted"/>